<accession>A0A6A6ZQJ5</accession>
<dbReference type="EMBL" id="MU006233">
    <property type="protein sequence ID" value="KAF2823118.1"/>
    <property type="molecule type" value="Genomic_DNA"/>
</dbReference>
<sequence length="277" mass="32531">MKNARTNKARKRRKALLNTPVHIGGHYERRILKRSARKQLEKEHASQLWIFPWMGLVHTGSSRERIYPQAHLLGLPTELRQHILHLSYSMKEVESDTKTFEQERKTVRPLKGGHATQQKTMLEQLQLKPHEAHLVTILGRRIGSLSQVSPIFCDDMKYVSKLWQRDLERHLNHSLQLRLDAPRIEGYDWLYAPNVAQPDSRQKEGHVIQAKSIGSGKRVRPPKCWYCTERHYNNDPVCPMARRDPKRWENMTKRVGGWREKPHVHPTFKGSRIVFDT</sequence>
<dbReference type="OrthoDB" id="3796140at2759"/>
<proteinExistence type="predicted"/>
<organism evidence="1 2">
    <name type="scientific">Ophiobolus disseminans</name>
    <dbReference type="NCBI Taxonomy" id="1469910"/>
    <lineage>
        <taxon>Eukaryota</taxon>
        <taxon>Fungi</taxon>
        <taxon>Dikarya</taxon>
        <taxon>Ascomycota</taxon>
        <taxon>Pezizomycotina</taxon>
        <taxon>Dothideomycetes</taxon>
        <taxon>Pleosporomycetidae</taxon>
        <taxon>Pleosporales</taxon>
        <taxon>Pleosporineae</taxon>
        <taxon>Phaeosphaeriaceae</taxon>
        <taxon>Ophiobolus</taxon>
    </lineage>
</organism>
<dbReference type="AlphaFoldDB" id="A0A6A6ZQJ5"/>
<evidence type="ECO:0000313" key="1">
    <source>
        <dbReference type="EMBL" id="KAF2823118.1"/>
    </source>
</evidence>
<protein>
    <submittedName>
        <fullName evidence="1">Uncharacterized protein</fullName>
    </submittedName>
</protein>
<name>A0A6A6ZQJ5_9PLEO</name>
<keyword evidence="2" id="KW-1185">Reference proteome</keyword>
<reference evidence="1" key="1">
    <citation type="journal article" date="2020" name="Stud. Mycol.">
        <title>101 Dothideomycetes genomes: a test case for predicting lifestyles and emergence of pathogens.</title>
        <authorList>
            <person name="Haridas S."/>
            <person name="Albert R."/>
            <person name="Binder M."/>
            <person name="Bloem J."/>
            <person name="Labutti K."/>
            <person name="Salamov A."/>
            <person name="Andreopoulos B."/>
            <person name="Baker S."/>
            <person name="Barry K."/>
            <person name="Bills G."/>
            <person name="Bluhm B."/>
            <person name="Cannon C."/>
            <person name="Castanera R."/>
            <person name="Culley D."/>
            <person name="Daum C."/>
            <person name="Ezra D."/>
            <person name="Gonzalez J."/>
            <person name="Henrissat B."/>
            <person name="Kuo A."/>
            <person name="Liang C."/>
            <person name="Lipzen A."/>
            <person name="Lutzoni F."/>
            <person name="Magnuson J."/>
            <person name="Mondo S."/>
            <person name="Nolan M."/>
            <person name="Ohm R."/>
            <person name="Pangilinan J."/>
            <person name="Park H.-J."/>
            <person name="Ramirez L."/>
            <person name="Alfaro M."/>
            <person name="Sun H."/>
            <person name="Tritt A."/>
            <person name="Yoshinaga Y."/>
            <person name="Zwiers L.-H."/>
            <person name="Turgeon B."/>
            <person name="Goodwin S."/>
            <person name="Spatafora J."/>
            <person name="Crous P."/>
            <person name="Grigoriev I."/>
        </authorList>
    </citation>
    <scope>NUCLEOTIDE SEQUENCE</scope>
    <source>
        <strain evidence="1">CBS 113818</strain>
    </source>
</reference>
<gene>
    <name evidence="1" type="ORF">CC86DRAFT_396585</name>
</gene>
<evidence type="ECO:0000313" key="2">
    <source>
        <dbReference type="Proteomes" id="UP000799424"/>
    </source>
</evidence>
<dbReference type="Proteomes" id="UP000799424">
    <property type="component" value="Unassembled WGS sequence"/>
</dbReference>